<reference evidence="3 4" key="1">
    <citation type="submission" date="2021-06" db="EMBL/GenBank/DDBJ databases">
        <authorList>
            <person name="Kallberg Y."/>
            <person name="Tangrot J."/>
            <person name="Rosling A."/>
        </authorList>
    </citation>
    <scope>NUCLEOTIDE SEQUENCE [LARGE SCALE GENOMIC DNA]</scope>
    <source>
        <strain evidence="3 4">120-4 pot B 10/14</strain>
    </source>
</reference>
<dbReference type="Pfam" id="PF00561">
    <property type="entry name" value="Abhydrolase_1"/>
    <property type="match status" value="1"/>
</dbReference>
<keyword evidence="4" id="KW-1185">Reference proteome</keyword>
<evidence type="ECO:0000313" key="3">
    <source>
        <dbReference type="EMBL" id="CAG8542460.1"/>
    </source>
</evidence>
<feature type="region of interest" description="Disordered" evidence="1">
    <location>
        <begin position="244"/>
        <end position="406"/>
    </location>
</feature>
<feature type="compositionally biased region" description="Basic and acidic residues" evidence="1">
    <location>
        <begin position="244"/>
        <end position="258"/>
    </location>
</feature>
<gene>
    <name evidence="3" type="ORF">GMARGA_LOCUS4151</name>
</gene>
<evidence type="ECO:0000259" key="2">
    <source>
        <dbReference type="Pfam" id="PF00561"/>
    </source>
</evidence>
<feature type="compositionally biased region" description="Basic and acidic residues" evidence="1">
    <location>
        <begin position="332"/>
        <end position="366"/>
    </location>
</feature>
<feature type="compositionally biased region" description="Basic and acidic residues" evidence="1">
    <location>
        <begin position="278"/>
        <end position="321"/>
    </location>
</feature>
<evidence type="ECO:0000256" key="1">
    <source>
        <dbReference type="SAM" id="MobiDB-lite"/>
    </source>
</evidence>
<organism evidence="3 4">
    <name type="scientific">Gigaspora margarita</name>
    <dbReference type="NCBI Taxonomy" id="4874"/>
    <lineage>
        <taxon>Eukaryota</taxon>
        <taxon>Fungi</taxon>
        <taxon>Fungi incertae sedis</taxon>
        <taxon>Mucoromycota</taxon>
        <taxon>Glomeromycotina</taxon>
        <taxon>Glomeromycetes</taxon>
        <taxon>Diversisporales</taxon>
        <taxon>Gigasporaceae</taxon>
        <taxon>Gigaspora</taxon>
    </lineage>
</organism>
<sequence length="406" mass="46435">MGFDEELAKNHEVIIFDNRGIGESTVASYDDPITIELMAKDTIELVKHFGIKRFNLFGVSMGGMIALCVALNVPPDLKLEKLVIGAGFAQIKSYLKKYQEIEELCKLPEMNHPKSIQEQKNMLLSSENDLAKYFFKHPDELDKLDKIAEIIFKTNDKRPIEIYKRQWEAIKQCNLVSRLQTIKVPTLIIHGEDDELIPIQEGELLDREIPNTQFYRIPNVGHGWLKINRDGCCIETELDEWGQNKEKEIEDIPTRPEETLDSEAPEESNHKTLVGVENRWKEESKPKKLTGVEHAKIDELSSGGDREEMGVEPYKNRDFRHYQKSANVDCQKSADMKHNNNSDNTKDNESKAKKDAHEIFDGQESGRRRKDSSELNNEPTVDKIEAGGKKVVRRFPSEDLTGSLAD</sequence>
<comment type="caution">
    <text evidence="3">The sequence shown here is derived from an EMBL/GenBank/DDBJ whole genome shotgun (WGS) entry which is preliminary data.</text>
</comment>
<dbReference type="Proteomes" id="UP000789901">
    <property type="component" value="Unassembled WGS sequence"/>
</dbReference>
<dbReference type="InterPro" id="IPR029058">
    <property type="entry name" value="AB_hydrolase_fold"/>
</dbReference>
<dbReference type="PANTHER" id="PTHR43433">
    <property type="entry name" value="HYDROLASE, ALPHA/BETA FOLD FAMILY PROTEIN"/>
    <property type="match status" value="1"/>
</dbReference>
<dbReference type="PRINTS" id="PR00111">
    <property type="entry name" value="ABHYDROLASE"/>
</dbReference>
<feature type="domain" description="AB hydrolase-1" evidence="2">
    <location>
        <begin position="4"/>
        <end position="222"/>
    </location>
</feature>
<accession>A0ABM8W733</accession>
<dbReference type="PANTHER" id="PTHR43433:SF5">
    <property type="entry name" value="AB HYDROLASE-1 DOMAIN-CONTAINING PROTEIN"/>
    <property type="match status" value="1"/>
</dbReference>
<protein>
    <submittedName>
        <fullName evidence="3">29387_t:CDS:1</fullName>
    </submittedName>
</protein>
<dbReference type="Gene3D" id="3.40.50.1820">
    <property type="entry name" value="alpha/beta hydrolase"/>
    <property type="match status" value="1"/>
</dbReference>
<proteinExistence type="predicted"/>
<evidence type="ECO:0000313" key="4">
    <source>
        <dbReference type="Proteomes" id="UP000789901"/>
    </source>
</evidence>
<dbReference type="EMBL" id="CAJVQB010001599">
    <property type="protein sequence ID" value="CAG8542460.1"/>
    <property type="molecule type" value="Genomic_DNA"/>
</dbReference>
<dbReference type="InterPro" id="IPR000073">
    <property type="entry name" value="AB_hydrolase_1"/>
</dbReference>
<dbReference type="SUPFAM" id="SSF53474">
    <property type="entry name" value="alpha/beta-Hydrolases"/>
    <property type="match status" value="1"/>
</dbReference>
<name>A0ABM8W733_GIGMA</name>
<dbReference type="InterPro" id="IPR050471">
    <property type="entry name" value="AB_hydrolase"/>
</dbReference>